<keyword evidence="2" id="KW-1185">Reference proteome</keyword>
<proteinExistence type="predicted"/>
<gene>
    <name evidence="1" type="ORF">F0562_005766</name>
</gene>
<reference evidence="1 2" key="1">
    <citation type="submission" date="2019-09" db="EMBL/GenBank/DDBJ databases">
        <title>A chromosome-level genome assembly of the Chinese tupelo Nyssa sinensis.</title>
        <authorList>
            <person name="Yang X."/>
            <person name="Kang M."/>
            <person name="Yang Y."/>
            <person name="Xiong H."/>
            <person name="Wang M."/>
            <person name="Zhang Z."/>
            <person name="Wang Z."/>
            <person name="Wu H."/>
            <person name="Ma T."/>
            <person name="Liu J."/>
            <person name="Xi Z."/>
        </authorList>
    </citation>
    <scope>NUCLEOTIDE SEQUENCE [LARGE SCALE GENOMIC DNA]</scope>
    <source>
        <strain evidence="1">J267</strain>
        <tissue evidence="1">Leaf</tissue>
    </source>
</reference>
<protein>
    <submittedName>
        <fullName evidence="1">Uncharacterized protein</fullName>
    </submittedName>
</protein>
<evidence type="ECO:0000313" key="1">
    <source>
        <dbReference type="EMBL" id="KAA8531057.1"/>
    </source>
</evidence>
<dbReference type="Proteomes" id="UP000325577">
    <property type="component" value="Linkage Group LG2"/>
</dbReference>
<sequence>MGEKTNPKPLSHEFSEVELVRAFVVKDRDWNHLFDPNRGLRILRKKGDDRKGFAATSFPCPFIGVVFRDLGTNPPYISAKPVYPFVRFTSTLGDPAAGVEASSSFSSHLAISKGLPSFLTD</sequence>
<organism evidence="1 2">
    <name type="scientific">Nyssa sinensis</name>
    <dbReference type="NCBI Taxonomy" id="561372"/>
    <lineage>
        <taxon>Eukaryota</taxon>
        <taxon>Viridiplantae</taxon>
        <taxon>Streptophyta</taxon>
        <taxon>Embryophyta</taxon>
        <taxon>Tracheophyta</taxon>
        <taxon>Spermatophyta</taxon>
        <taxon>Magnoliopsida</taxon>
        <taxon>eudicotyledons</taxon>
        <taxon>Gunneridae</taxon>
        <taxon>Pentapetalae</taxon>
        <taxon>asterids</taxon>
        <taxon>Cornales</taxon>
        <taxon>Nyssaceae</taxon>
        <taxon>Nyssa</taxon>
    </lineage>
</organism>
<dbReference type="EMBL" id="CM018043">
    <property type="protein sequence ID" value="KAA8531057.1"/>
    <property type="molecule type" value="Genomic_DNA"/>
</dbReference>
<evidence type="ECO:0000313" key="2">
    <source>
        <dbReference type="Proteomes" id="UP000325577"/>
    </source>
</evidence>
<accession>A0A5J5ANR5</accession>
<name>A0A5J5ANR5_9ASTE</name>
<dbReference type="AlphaFoldDB" id="A0A5J5ANR5"/>